<accession>A0A2G3AJ00</accession>
<comment type="subunit">
    <text evidence="2 4">Homodimer.</text>
</comment>
<gene>
    <name evidence="5" type="ORF">T459_02086</name>
</gene>
<dbReference type="GO" id="GO:0009699">
    <property type="term" value="P:phenylpropanoid biosynthetic process"/>
    <property type="evidence" value="ECO:0007669"/>
    <property type="project" value="UniProtKB-ARBA"/>
</dbReference>
<evidence type="ECO:0000313" key="6">
    <source>
        <dbReference type="Proteomes" id="UP000222542"/>
    </source>
</evidence>
<dbReference type="PANTHER" id="PTHR21495">
    <property type="entry name" value="NUCLEOPORIN-RELATED"/>
    <property type="match status" value="1"/>
</dbReference>
<dbReference type="EMBL" id="AYRZ02000001">
    <property type="protein sequence ID" value="PHT94204.1"/>
    <property type="molecule type" value="Genomic_DNA"/>
</dbReference>
<evidence type="ECO:0000313" key="5">
    <source>
        <dbReference type="EMBL" id="PHT94204.1"/>
    </source>
</evidence>
<reference evidence="5 6" key="2">
    <citation type="journal article" date="2017" name="Genome Biol.">
        <title>New reference genome sequences of hot pepper reveal the massive evolution of plant disease-resistance genes by retroduplication.</title>
        <authorList>
            <person name="Kim S."/>
            <person name="Park J."/>
            <person name="Yeom S.I."/>
            <person name="Kim Y.M."/>
            <person name="Seo E."/>
            <person name="Kim K.T."/>
            <person name="Kim M.S."/>
            <person name="Lee J.M."/>
            <person name="Cheong K."/>
            <person name="Shin H.S."/>
            <person name="Kim S.B."/>
            <person name="Han K."/>
            <person name="Lee J."/>
            <person name="Park M."/>
            <person name="Lee H.A."/>
            <person name="Lee H.Y."/>
            <person name="Lee Y."/>
            <person name="Oh S."/>
            <person name="Lee J.H."/>
            <person name="Choi E."/>
            <person name="Choi E."/>
            <person name="Lee S.E."/>
            <person name="Jeon J."/>
            <person name="Kim H."/>
            <person name="Choi G."/>
            <person name="Song H."/>
            <person name="Lee J."/>
            <person name="Lee S.C."/>
            <person name="Kwon J.K."/>
            <person name="Lee H.Y."/>
            <person name="Koo N."/>
            <person name="Hong Y."/>
            <person name="Kim R.W."/>
            <person name="Kang W.H."/>
            <person name="Huh J.H."/>
            <person name="Kang B.C."/>
            <person name="Yang T.J."/>
            <person name="Lee Y.H."/>
            <person name="Bennetzen J.L."/>
            <person name="Choi D."/>
        </authorList>
    </citation>
    <scope>NUCLEOTIDE SEQUENCE [LARGE SCALE GENOMIC DNA]</scope>
    <source>
        <strain evidence="6">cv. CM334</strain>
    </source>
</reference>
<dbReference type="Proteomes" id="UP000222542">
    <property type="component" value="Unassembled WGS sequence"/>
</dbReference>
<evidence type="ECO:0000256" key="3">
    <source>
        <dbReference type="ARBA" id="ARBA00022525"/>
    </source>
</evidence>
<protein>
    <recommendedName>
        <fullName evidence="4">Dirigent protein</fullName>
    </recommendedName>
</protein>
<dbReference type="AlphaFoldDB" id="A0A2G3AJ00"/>
<dbReference type="GO" id="GO:0048046">
    <property type="term" value="C:apoplast"/>
    <property type="evidence" value="ECO:0007669"/>
    <property type="project" value="UniProtKB-SubCell"/>
</dbReference>
<keyword evidence="3 4" id="KW-0964">Secreted</keyword>
<dbReference type="Pfam" id="PF03018">
    <property type="entry name" value="Dirigent"/>
    <property type="match status" value="1"/>
</dbReference>
<dbReference type="InterPro" id="IPR044859">
    <property type="entry name" value="Allene_oxi_cyc_Dirigent"/>
</dbReference>
<dbReference type="OMA" id="LRTHWFS"/>
<reference evidence="5 6" key="1">
    <citation type="journal article" date="2014" name="Nat. Genet.">
        <title>Genome sequence of the hot pepper provides insights into the evolution of pungency in Capsicum species.</title>
        <authorList>
            <person name="Kim S."/>
            <person name="Park M."/>
            <person name="Yeom S.I."/>
            <person name="Kim Y.M."/>
            <person name="Lee J.M."/>
            <person name="Lee H.A."/>
            <person name="Seo E."/>
            <person name="Choi J."/>
            <person name="Cheong K."/>
            <person name="Kim K.T."/>
            <person name="Jung K."/>
            <person name="Lee G.W."/>
            <person name="Oh S.K."/>
            <person name="Bae C."/>
            <person name="Kim S.B."/>
            <person name="Lee H.Y."/>
            <person name="Kim S.Y."/>
            <person name="Kim M.S."/>
            <person name="Kang B.C."/>
            <person name="Jo Y.D."/>
            <person name="Yang H.B."/>
            <person name="Jeong H.J."/>
            <person name="Kang W.H."/>
            <person name="Kwon J.K."/>
            <person name="Shin C."/>
            <person name="Lim J.Y."/>
            <person name="Park J.H."/>
            <person name="Huh J.H."/>
            <person name="Kim J.S."/>
            <person name="Kim B.D."/>
            <person name="Cohen O."/>
            <person name="Paran I."/>
            <person name="Suh M.C."/>
            <person name="Lee S.B."/>
            <person name="Kim Y.K."/>
            <person name="Shin Y."/>
            <person name="Noh S.J."/>
            <person name="Park J."/>
            <person name="Seo Y.S."/>
            <person name="Kwon S.Y."/>
            <person name="Kim H.A."/>
            <person name="Park J.M."/>
            <person name="Kim H.J."/>
            <person name="Choi S.B."/>
            <person name="Bosland P.W."/>
            <person name="Reeves G."/>
            <person name="Jo S.H."/>
            <person name="Lee B.W."/>
            <person name="Cho H.T."/>
            <person name="Choi H.S."/>
            <person name="Lee M.S."/>
            <person name="Yu Y."/>
            <person name="Do Choi Y."/>
            <person name="Park B.S."/>
            <person name="van Deynze A."/>
            <person name="Ashrafi H."/>
            <person name="Hill T."/>
            <person name="Kim W.T."/>
            <person name="Pai H.S."/>
            <person name="Ahn H.K."/>
            <person name="Yeam I."/>
            <person name="Giovannoni J.J."/>
            <person name="Rose J.K."/>
            <person name="Sorensen I."/>
            <person name="Lee S.J."/>
            <person name="Kim R.W."/>
            <person name="Choi I.Y."/>
            <person name="Choi B.S."/>
            <person name="Lim J.S."/>
            <person name="Lee Y.H."/>
            <person name="Choi D."/>
        </authorList>
    </citation>
    <scope>NUCLEOTIDE SEQUENCE [LARGE SCALE GENOMIC DNA]</scope>
    <source>
        <strain evidence="6">cv. CM334</strain>
    </source>
</reference>
<evidence type="ECO:0000256" key="4">
    <source>
        <dbReference type="RuleBase" id="RU363099"/>
    </source>
</evidence>
<keyword evidence="6" id="KW-1185">Reference proteome</keyword>
<sequence length="225" mass="25497">MVFAISKRFPFTFLYNGYPHATLFHSPPSDSKKSAFMAKQIFQISTFSILLSLVAFAFSGEEDYIFEKFISRKSMDINKEKLSHLSFYWHDIVNGSKPTSMMIVPPPKNTTVFREIYMIDNALTLGPQLSSKLVGRAQGFYAVTSLNEFTLMNVMNFAFVEGKYNGSTLTILGRNPVIEKVREMAVIGGSGLFRYARGYAQASTYSWNRTTGDANVHYDVYVSHY</sequence>
<comment type="caution">
    <text evidence="5">The sequence shown here is derived from an EMBL/GenBank/DDBJ whole genome shotgun (WGS) entry which is preliminary data.</text>
</comment>
<comment type="similarity">
    <text evidence="1 4">Belongs to the plant dirigent protein family.</text>
</comment>
<dbReference type="Gramene" id="PHT94204">
    <property type="protein sequence ID" value="PHT94204"/>
    <property type="gene ID" value="T459_02086"/>
</dbReference>
<dbReference type="InterPro" id="IPR004265">
    <property type="entry name" value="Dirigent"/>
</dbReference>
<proteinExistence type="inferred from homology"/>
<evidence type="ECO:0000256" key="2">
    <source>
        <dbReference type="ARBA" id="ARBA00011738"/>
    </source>
</evidence>
<evidence type="ECO:0000256" key="1">
    <source>
        <dbReference type="ARBA" id="ARBA00010746"/>
    </source>
</evidence>
<name>A0A2G3AJ00_CAPAN</name>
<dbReference type="Gene3D" id="2.40.480.10">
    <property type="entry name" value="Allene oxide cyclase-like"/>
    <property type="match status" value="1"/>
</dbReference>
<comment type="function">
    <text evidence="4">Dirigent proteins impart stereoselectivity on the phenoxy radical-coupling reaction, yielding optically active lignans from two molecules of coniferyl alcohol in the biosynthesis of lignans, flavonolignans, and alkaloids and thus plays a central role in plant secondary metabolism.</text>
</comment>
<dbReference type="STRING" id="4072.A0A2G3AJ00"/>
<keyword evidence="4" id="KW-0052">Apoplast</keyword>
<organism evidence="5 6">
    <name type="scientific">Capsicum annuum</name>
    <name type="common">Capsicum pepper</name>
    <dbReference type="NCBI Taxonomy" id="4072"/>
    <lineage>
        <taxon>Eukaryota</taxon>
        <taxon>Viridiplantae</taxon>
        <taxon>Streptophyta</taxon>
        <taxon>Embryophyta</taxon>
        <taxon>Tracheophyta</taxon>
        <taxon>Spermatophyta</taxon>
        <taxon>Magnoliopsida</taxon>
        <taxon>eudicotyledons</taxon>
        <taxon>Gunneridae</taxon>
        <taxon>Pentapetalae</taxon>
        <taxon>asterids</taxon>
        <taxon>lamiids</taxon>
        <taxon>Solanales</taxon>
        <taxon>Solanaceae</taxon>
        <taxon>Solanoideae</taxon>
        <taxon>Capsiceae</taxon>
        <taxon>Capsicum</taxon>
    </lineage>
</organism>
<comment type="subcellular location">
    <subcellularLocation>
        <location evidence="4">Secreted</location>
        <location evidence="4">Extracellular space</location>
        <location evidence="4">Apoplast</location>
    </subcellularLocation>
</comment>